<dbReference type="Gene3D" id="3.40.50.300">
    <property type="entry name" value="P-loop containing nucleotide triphosphate hydrolases"/>
    <property type="match status" value="1"/>
</dbReference>
<feature type="domain" description="DNA mismatch repair proteins mutS family" evidence="6">
    <location>
        <begin position="366"/>
        <end position="550"/>
    </location>
</feature>
<dbReference type="InterPro" id="IPR000432">
    <property type="entry name" value="DNA_mismatch_repair_MutS_C"/>
</dbReference>
<keyword evidence="3" id="KW-0238">DNA-binding</keyword>
<sequence>MIYVVFFALLLIIFIARLIFLSKKEKEKLKKEIKENFGKIKENKHSLEQLEEIKTFFYSKKDDKSLDDITINDLDFDELFKRVNMTYSFAGTEYLYYLLAKPLLEDTLLNKRISLQDYFEKNESLRSNILYRFATLGKIKKYSFTKSFDLFLGSEKIDCKIDILMDMLLVISMIIIPINQSYGVIFLVSVLLFNIFTYFLKKAKMEPCLYCMRYVVKLLDCTKDTIKEYDKFSEKNAYMDELTSTLKKDLKETKNIGKNSYLLLQGSNTVSGDLSEVFLDYVRMIFHIDIIRFSFMHKKIISKKHNIDNIFETIGIIDSNIALASFKASLIYASRPDIKNNKEEIEIKELYHPLLQSPVSNSFKESRPVLITGSNASGKSTFLKAGALNVIFSQTAGISFTKYYSGAFYRIYTSMAIKDNIFTQESYYVSEIKSLKRIIDADYKEPVICYVDEVLRGTNTIERIAAASVILENMAKRNIRCFCATHDTELSMLLANVYSNYYFSSELSENNITFDYKLKKGHSSTRNAIKLLALMGYRDDIIMRAEENAEFFVKTGKWKL</sequence>
<evidence type="ECO:0000256" key="2">
    <source>
        <dbReference type="ARBA" id="ARBA00022840"/>
    </source>
</evidence>
<dbReference type="Pfam" id="PF00488">
    <property type="entry name" value="MutS_V"/>
    <property type="match status" value="1"/>
</dbReference>
<keyword evidence="5" id="KW-0472">Membrane</keyword>
<keyword evidence="1" id="KW-0547">Nucleotide-binding</keyword>
<name>A0A1I0UZ79_9FIRM</name>
<dbReference type="Proteomes" id="UP000198838">
    <property type="component" value="Unassembled WGS sequence"/>
</dbReference>
<dbReference type="SMART" id="SM00534">
    <property type="entry name" value="MUTSac"/>
    <property type="match status" value="1"/>
</dbReference>
<dbReference type="InterPro" id="IPR045076">
    <property type="entry name" value="MutS"/>
</dbReference>
<dbReference type="GO" id="GO:0005524">
    <property type="term" value="F:ATP binding"/>
    <property type="evidence" value="ECO:0007669"/>
    <property type="project" value="UniProtKB-KW"/>
</dbReference>
<dbReference type="PANTHER" id="PTHR11361">
    <property type="entry name" value="DNA MISMATCH REPAIR PROTEIN MUTS FAMILY MEMBER"/>
    <property type="match status" value="1"/>
</dbReference>
<proteinExistence type="predicted"/>
<keyword evidence="5" id="KW-1133">Transmembrane helix</keyword>
<accession>A0A1I0UZ79</accession>
<dbReference type="EMBL" id="FOJY01000001">
    <property type="protein sequence ID" value="SFA69160.1"/>
    <property type="molecule type" value="Genomic_DNA"/>
</dbReference>
<dbReference type="GO" id="GO:0006298">
    <property type="term" value="P:mismatch repair"/>
    <property type="evidence" value="ECO:0007669"/>
    <property type="project" value="InterPro"/>
</dbReference>
<protein>
    <submittedName>
        <fullName evidence="7">MutS domain V</fullName>
    </submittedName>
</protein>
<keyword evidence="8" id="KW-1185">Reference proteome</keyword>
<dbReference type="AlphaFoldDB" id="A0A1I0UZ79"/>
<dbReference type="InterPro" id="IPR027417">
    <property type="entry name" value="P-loop_NTPase"/>
</dbReference>
<dbReference type="SUPFAM" id="SSF52540">
    <property type="entry name" value="P-loop containing nucleoside triphosphate hydrolases"/>
    <property type="match status" value="1"/>
</dbReference>
<evidence type="ECO:0000256" key="4">
    <source>
        <dbReference type="SAM" id="Coils"/>
    </source>
</evidence>
<evidence type="ECO:0000256" key="3">
    <source>
        <dbReference type="ARBA" id="ARBA00023125"/>
    </source>
</evidence>
<keyword evidence="5" id="KW-0812">Transmembrane</keyword>
<keyword evidence="2" id="KW-0067">ATP-binding</keyword>
<gene>
    <name evidence="7" type="ORF">SAMN05216249_10154</name>
</gene>
<evidence type="ECO:0000313" key="8">
    <source>
        <dbReference type="Proteomes" id="UP000198838"/>
    </source>
</evidence>
<dbReference type="PANTHER" id="PTHR11361:SF152">
    <property type="entry name" value="DNA MISMATCH REPAIR PROTEIN"/>
    <property type="match status" value="1"/>
</dbReference>
<organism evidence="7 8">
    <name type="scientific">Acetitomaculum ruminis DSM 5522</name>
    <dbReference type="NCBI Taxonomy" id="1120918"/>
    <lineage>
        <taxon>Bacteria</taxon>
        <taxon>Bacillati</taxon>
        <taxon>Bacillota</taxon>
        <taxon>Clostridia</taxon>
        <taxon>Lachnospirales</taxon>
        <taxon>Lachnospiraceae</taxon>
        <taxon>Acetitomaculum</taxon>
    </lineage>
</organism>
<dbReference type="RefSeq" id="WP_092869779.1">
    <property type="nucleotide sequence ID" value="NZ_FOJY01000001.1"/>
</dbReference>
<dbReference type="GO" id="GO:0005829">
    <property type="term" value="C:cytosol"/>
    <property type="evidence" value="ECO:0007669"/>
    <property type="project" value="TreeGrafter"/>
</dbReference>
<feature type="coiled-coil region" evidence="4">
    <location>
        <begin position="23"/>
        <end position="50"/>
    </location>
</feature>
<dbReference type="GO" id="GO:0030983">
    <property type="term" value="F:mismatched DNA binding"/>
    <property type="evidence" value="ECO:0007669"/>
    <property type="project" value="InterPro"/>
</dbReference>
<reference evidence="7 8" key="1">
    <citation type="submission" date="2016-10" db="EMBL/GenBank/DDBJ databases">
        <authorList>
            <person name="de Groot N.N."/>
        </authorList>
    </citation>
    <scope>NUCLEOTIDE SEQUENCE [LARGE SCALE GENOMIC DNA]</scope>
    <source>
        <strain evidence="7 8">DSM 5522</strain>
    </source>
</reference>
<evidence type="ECO:0000313" key="7">
    <source>
        <dbReference type="EMBL" id="SFA69160.1"/>
    </source>
</evidence>
<evidence type="ECO:0000259" key="6">
    <source>
        <dbReference type="SMART" id="SM00534"/>
    </source>
</evidence>
<evidence type="ECO:0000256" key="5">
    <source>
        <dbReference type="SAM" id="Phobius"/>
    </source>
</evidence>
<dbReference type="OrthoDB" id="9802448at2"/>
<dbReference type="STRING" id="1120918.SAMN05216249_10154"/>
<evidence type="ECO:0000256" key="1">
    <source>
        <dbReference type="ARBA" id="ARBA00022741"/>
    </source>
</evidence>
<feature type="transmembrane region" description="Helical" evidence="5">
    <location>
        <begin position="6"/>
        <end position="22"/>
    </location>
</feature>
<keyword evidence="4" id="KW-0175">Coiled coil</keyword>
<dbReference type="GO" id="GO:0140664">
    <property type="term" value="F:ATP-dependent DNA damage sensor activity"/>
    <property type="evidence" value="ECO:0007669"/>
    <property type="project" value="InterPro"/>
</dbReference>